<proteinExistence type="predicted"/>
<evidence type="ECO:0000313" key="2">
    <source>
        <dbReference type="Proteomes" id="UP000051727"/>
    </source>
</evidence>
<protein>
    <recommendedName>
        <fullName evidence="3">Phage gp6-like head-tail connector protein</fullName>
    </recommendedName>
</protein>
<sequence>MALIDEFKARMHIFHSVEDTNLQRIIDSSTAAISRMTGIESDTDNLEFQELVLERSRYVYNDQVEFFEQNFQSQILGLSASTLTDDGSSESGDTDVGSWL</sequence>
<dbReference type="STRING" id="1618.IV36_GL001905"/>
<name>A0A0R2G0Y4_9LACO</name>
<dbReference type="Proteomes" id="UP000051727">
    <property type="component" value="Unassembled WGS sequence"/>
</dbReference>
<dbReference type="OrthoDB" id="2236831at2"/>
<evidence type="ECO:0008006" key="3">
    <source>
        <dbReference type="Google" id="ProtNLM"/>
    </source>
</evidence>
<reference evidence="1 2" key="1">
    <citation type="journal article" date="2015" name="Genome Announc.">
        <title>Expanding the biotechnology potential of lactobacilli through comparative genomics of 213 strains and associated genera.</title>
        <authorList>
            <person name="Sun Z."/>
            <person name="Harris H.M."/>
            <person name="McCann A."/>
            <person name="Guo C."/>
            <person name="Argimon S."/>
            <person name="Zhang W."/>
            <person name="Yang X."/>
            <person name="Jeffery I.B."/>
            <person name="Cooney J.C."/>
            <person name="Kagawa T.F."/>
            <person name="Liu W."/>
            <person name="Song Y."/>
            <person name="Salvetti E."/>
            <person name="Wrobel A."/>
            <person name="Rasinkangas P."/>
            <person name="Parkhill J."/>
            <person name="Rea M.C."/>
            <person name="O'Sullivan O."/>
            <person name="Ritari J."/>
            <person name="Douillard F.P."/>
            <person name="Paul Ross R."/>
            <person name="Yang R."/>
            <person name="Briner A.E."/>
            <person name="Felis G.E."/>
            <person name="de Vos W.M."/>
            <person name="Barrangou R."/>
            <person name="Klaenhammer T.R."/>
            <person name="Caufield P.W."/>
            <person name="Cui Y."/>
            <person name="Zhang H."/>
            <person name="O'Toole P.W."/>
        </authorList>
    </citation>
    <scope>NUCLEOTIDE SEQUENCE [LARGE SCALE GENOMIC DNA]</scope>
    <source>
        <strain evidence="1 2">ATCC 27304</strain>
    </source>
</reference>
<dbReference type="AlphaFoldDB" id="A0A0R2G0Y4"/>
<gene>
    <name evidence="1" type="ORF">IV36_GL001905</name>
</gene>
<organism evidence="1 2">
    <name type="scientific">Liquorilactobacillus mali</name>
    <dbReference type="NCBI Taxonomy" id="1618"/>
    <lineage>
        <taxon>Bacteria</taxon>
        <taxon>Bacillati</taxon>
        <taxon>Bacillota</taxon>
        <taxon>Bacilli</taxon>
        <taxon>Lactobacillales</taxon>
        <taxon>Lactobacillaceae</taxon>
        <taxon>Liquorilactobacillus</taxon>
    </lineage>
</organism>
<accession>A0A0R2G0Y4</accession>
<dbReference type="RefSeq" id="WP_056990844.1">
    <property type="nucleotide sequence ID" value="NZ_JAHBBV010000008.1"/>
</dbReference>
<evidence type="ECO:0000313" key="1">
    <source>
        <dbReference type="EMBL" id="KRN31100.1"/>
    </source>
</evidence>
<dbReference type="PATRIC" id="fig|1618.3.peg.1943"/>
<dbReference type="EMBL" id="JQAR01000005">
    <property type="protein sequence ID" value="KRN31100.1"/>
    <property type="molecule type" value="Genomic_DNA"/>
</dbReference>
<comment type="caution">
    <text evidence="1">The sequence shown here is derived from an EMBL/GenBank/DDBJ whole genome shotgun (WGS) entry which is preliminary data.</text>
</comment>